<evidence type="ECO:0000256" key="5">
    <source>
        <dbReference type="SAM" id="MobiDB-lite"/>
    </source>
</evidence>
<dbReference type="GO" id="GO:0000162">
    <property type="term" value="P:L-tryptophan biosynthetic process"/>
    <property type="evidence" value="ECO:0007669"/>
    <property type="project" value="TreeGrafter"/>
</dbReference>
<dbReference type="PRINTS" id="PR00099">
    <property type="entry name" value="CPSGATASE"/>
</dbReference>
<comment type="caution">
    <text evidence="9">The sequence shown here is derived from an EMBL/GenBank/DDBJ whole genome shotgun (WGS) entry which is preliminary data.</text>
</comment>
<name>A0A7Y9IAE3_9ACTN</name>
<keyword evidence="3 9" id="KW-0808">Transferase</keyword>
<feature type="region of interest" description="Disordered" evidence="5">
    <location>
        <begin position="193"/>
        <end position="212"/>
    </location>
</feature>
<dbReference type="Proteomes" id="UP000569914">
    <property type="component" value="Unassembled WGS sequence"/>
</dbReference>
<evidence type="ECO:0000313" key="10">
    <source>
        <dbReference type="Proteomes" id="UP000569914"/>
    </source>
</evidence>
<comment type="similarity">
    <text evidence="1">In the C-terminal section; belongs to the anthranilate synthase component I family.</text>
</comment>
<evidence type="ECO:0000259" key="8">
    <source>
        <dbReference type="Pfam" id="PF04715"/>
    </source>
</evidence>
<evidence type="ECO:0000256" key="1">
    <source>
        <dbReference type="ARBA" id="ARBA00005970"/>
    </source>
</evidence>
<dbReference type="GO" id="GO:0046820">
    <property type="term" value="F:4-amino-4-deoxychorismate synthase activity"/>
    <property type="evidence" value="ECO:0007669"/>
    <property type="project" value="UniProtKB-EC"/>
</dbReference>
<keyword evidence="4" id="KW-0315">Glutamine amidotransferase</keyword>
<dbReference type="PRINTS" id="PR00096">
    <property type="entry name" value="GATASE"/>
</dbReference>
<dbReference type="Pfam" id="PF00425">
    <property type="entry name" value="Chorismate_bind"/>
    <property type="match status" value="1"/>
</dbReference>
<dbReference type="InterPro" id="IPR015890">
    <property type="entry name" value="Chorismate_C"/>
</dbReference>
<evidence type="ECO:0000259" key="7">
    <source>
        <dbReference type="Pfam" id="PF00425"/>
    </source>
</evidence>
<dbReference type="GO" id="GO:0005737">
    <property type="term" value="C:cytoplasm"/>
    <property type="evidence" value="ECO:0007669"/>
    <property type="project" value="TreeGrafter"/>
</dbReference>
<dbReference type="AlphaFoldDB" id="A0A7Y9IAE3"/>
<keyword evidence="10" id="KW-1185">Reference proteome</keyword>
<dbReference type="PANTHER" id="PTHR11236">
    <property type="entry name" value="AMINOBENZOATE/ANTHRANILATE SYNTHASE"/>
    <property type="match status" value="1"/>
</dbReference>
<dbReference type="GO" id="GO:0008153">
    <property type="term" value="P:4-aminobenzoate biosynthetic process"/>
    <property type="evidence" value="ECO:0007669"/>
    <property type="project" value="TreeGrafter"/>
</dbReference>
<dbReference type="Gene3D" id="3.60.120.10">
    <property type="entry name" value="Anthranilate synthase"/>
    <property type="match status" value="1"/>
</dbReference>
<feature type="domain" description="Anthranilate synthase component I N-terminal" evidence="8">
    <location>
        <begin position="230"/>
        <end position="341"/>
    </location>
</feature>
<feature type="domain" description="Chorismate-utilising enzyme C-terminal" evidence="7">
    <location>
        <begin position="381"/>
        <end position="636"/>
    </location>
</feature>
<evidence type="ECO:0000256" key="3">
    <source>
        <dbReference type="ARBA" id="ARBA00022679"/>
    </source>
</evidence>
<dbReference type="PROSITE" id="PS51273">
    <property type="entry name" value="GATASE_TYPE_1"/>
    <property type="match status" value="1"/>
</dbReference>
<dbReference type="InterPro" id="IPR019999">
    <property type="entry name" value="Anth_synth_I-like"/>
</dbReference>
<dbReference type="CDD" id="cd01743">
    <property type="entry name" value="GATase1_Anthranilate_Synthase"/>
    <property type="match status" value="1"/>
</dbReference>
<dbReference type="InterPro" id="IPR006805">
    <property type="entry name" value="Anth_synth_I_N"/>
</dbReference>
<evidence type="ECO:0000256" key="4">
    <source>
        <dbReference type="ARBA" id="ARBA00022962"/>
    </source>
</evidence>
<dbReference type="SUPFAM" id="SSF52317">
    <property type="entry name" value="Class I glutamine amidotransferase-like"/>
    <property type="match status" value="1"/>
</dbReference>
<dbReference type="InterPro" id="IPR006221">
    <property type="entry name" value="TrpG/PapA_dom"/>
</dbReference>
<feature type="domain" description="Glutamine amidotransferase" evidence="6">
    <location>
        <begin position="7"/>
        <end position="185"/>
    </location>
</feature>
<dbReference type="Gene3D" id="3.40.50.880">
    <property type="match status" value="1"/>
</dbReference>
<sequence length="659" mass="72966">MSGPRVLLIDNDDSYTYNLYHLIGELTGRPPHVVDHDQRVDPRRYSHLVISPGPGHPADPRRVGRLAELIMDTDRPVLGVCLGHQLLGLLFGASVIKVRPHHGLISRIRHDGRGVLAGLPQDFRAVRYHSLAVVDPPAELELTARARDDDVIMGLRHRSRDLHGVQFHPESVAAEHGRDLMINFLGLPCPEPVEGPSQVASPRPPSTGSGRRFDKLRERTRIEYRELPWRDPEDVFVAHYAGRGPVCWLDAARVGPRSRFSYLGAPDEVLTGRYDDPSTEDVLTELADRLNRSQGESAAPFPFQGGYVGYLGYPEPGRGGEAEFGRLDRFFVFDHAERRCYAAAVGAPAWLDRAESMILSTGPAGEPRRDGRLGVLNEPDQEWYRSAYRRVQEYLHSGDSYEVNLTFQRRLAYRGDRAELYRHLRRLNPAPHAAYLELPSATVLSSSPERFLEIDDRGRVQARPIKGTAPRDADPLRDAAAAERLRTETKTRAENLMIADLLRHDLGLSCRLGSVRVPELMLVESHPSVHQLVSTVEGDLEPGLDAVDCVRAALPPGSMTGAPKHRTCEIIDEVERGPRGIYSGVLGYFSYSGTADLSVIIRTLVSRDAEELSVGVGGGVITLSDPDDEYAEALLKSEALIAAVRQSCREPIPVGHNVP</sequence>
<dbReference type="InterPro" id="IPR005801">
    <property type="entry name" value="ADC_synthase"/>
</dbReference>
<dbReference type="EC" id="2.6.1.85" evidence="2"/>
<dbReference type="PANTHER" id="PTHR11236:SF18">
    <property type="entry name" value="AMINODEOXYCHORISMATE SYNTHASE"/>
    <property type="match status" value="1"/>
</dbReference>
<dbReference type="EMBL" id="JACCBU010000001">
    <property type="protein sequence ID" value="NYE73224.1"/>
    <property type="molecule type" value="Genomic_DNA"/>
</dbReference>
<dbReference type="SUPFAM" id="SSF56322">
    <property type="entry name" value="ADC synthase"/>
    <property type="match status" value="1"/>
</dbReference>
<dbReference type="InterPro" id="IPR029062">
    <property type="entry name" value="Class_I_gatase-like"/>
</dbReference>
<dbReference type="InterPro" id="IPR017926">
    <property type="entry name" value="GATASE"/>
</dbReference>
<dbReference type="Pfam" id="PF04715">
    <property type="entry name" value="Anth_synt_I_N"/>
    <property type="match status" value="1"/>
</dbReference>
<proteinExistence type="inferred from homology"/>
<reference evidence="9 10" key="1">
    <citation type="submission" date="2020-07" db="EMBL/GenBank/DDBJ databases">
        <title>Sequencing the genomes of 1000 actinobacteria strains.</title>
        <authorList>
            <person name="Klenk H.-P."/>
        </authorList>
    </citation>
    <scope>NUCLEOTIDE SEQUENCE [LARGE SCALE GENOMIC DNA]</scope>
    <source>
        <strain evidence="9 10">DSM 22083</strain>
    </source>
</reference>
<evidence type="ECO:0000313" key="9">
    <source>
        <dbReference type="EMBL" id="NYE73224.1"/>
    </source>
</evidence>
<organism evidence="9 10">
    <name type="scientific">Microlunatus parietis</name>
    <dbReference type="NCBI Taxonomy" id="682979"/>
    <lineage>
        <taxon>Bacteria</taxon>
        <taxon>Bacillati</taxon>
        <taxon>Actinomycetota</taxon>
        <taxon>Actinomycetes</taxon>
        <taxon>Propionibacteriales</taxon>
        <taxon>Propionibacteriaceae</taxon>
        <taxon>Microlunatus</taxon>
    </lineage>
</organism>
<accession>A0A7Y9IAE3</accession>
<dbReference type="PRINTS" id="PR00097">
    <property type="entry name" value="ANTSNTHASEII"/>
</dbReference>
<dbReference type="NCBIfam" id="TIGR00566">
    <property type="entry name" value="trpG_papA"/>
    <property type="match status" value="1"/>
</dbReference>
<dbReference type="RefSeq" id="WP_179754559.1">
    <property type="nucleotide sequence ID" value="NZ_JACCBU010000001.1"/>
</dbReference>
<gene>
    <name evidence="9" type="ORF">BKA15_004553</name>
</gene>
<keyword evidence="9" id="KW-0032">Aminotransferase</keyword>
<evidence type="ECO:0000256" key="2">
    <source>
        <dbReference type="ARBA" id="ARBA00013139"/>
    </source>
</evidence>
<evidence type="ECO:0000259" key="6">
    <source>
        <dbReference type="Pfam" id="PF00117"/>
    </source>
</evidence>
<protein>
    <recommendedName>
        <fullName evidence="2">aminodeoxychorismate synthase</fullName>
        <ecNumber evidence="2">2.6.1.85</ecNumber>
    </recommendedName>
</protein>
<dbReference type="Pfam" id="PF00117">
    <property type="entry name" value="GATase"/>
    <property type="match status" value="1"/>
</dbReference>